<dbReference type="InterPro" id="IPR057326">
    <property type="entry name" value="KR_dom"/>
</dbReference>
<dbReference type="InterPro" id="IPR036291">
    <property type="entry name" value="NAD(P)-bd_dom_sf"/>
</dbReference>
<dbReference type="CDD" id="cd05233">
    <property type="entry name" value="SDR_c"/>
    <property type="match status" value="1"/>
</dbReference>
<protein>
    <submittedName>
        <fullName evidence="2">NAD(P)-binding protein</fullName>
    </submittedName>
</protein>
<dbReference type="Pfam" id="PF00106">
    <property type="entry name" value="adh_short"/>
    <property type="match status" value="1"/>
</dbReference>
<dbReference type="PRINTS" id="PR00081">
    <property type="entry name" value="GDHRDH"/>
</dbReference>
<evidence type="ECO:0000313" key="2">
    <source>
        <dbReference type="EMBL" id="KAF1838655.1"/>
    </source>
</evidence>
<dbReference type="Proteomes" id="UP000800040">
    <property type="component" value="Unassembled WGS sequence"/>
</dbReference>
<reference evidence="2" key="1">
    <citation type="submission" date="2020-01" db="EMBL/GenBank/DDBJ databases">
        <authorList>
            <consortium name="DOE Joint Genome Institute"/>
            <person name="Haridas S."/>
            <person name="Albert R."/>
            <person name="Binder M."/>
            <person name="Bloem J."/>
            <person name="Labutti K."/>
            <person name="Salamov A."/>
            <person name="Andreopoulos B."/>
            <person name="Baker S.E."/>
            <person name="Barry K."/>
            <person name="Bills G."/>
            <person name="Bluhm B.H."/>
            <person name="Cannon C."/>
            <person name="Castanera R."/>
            <person name="Culley D.E."/>
            <person name="Daum C."/>
            <person name="Ezra D."/>
            <person name="Gonzalez J.B."/>
            <person name="Henrissat B."/>
            <person name="Kuo A."/>
            <person name="Liang C."/>
            <person name="Lipzen A."/>
            <person name="Lutzoni F."/>
            <person name="Magnuson J."/>
            <person name="Mondo S."/>
            <person name="Nolan M."/>
            <person name="Ohm R."/>
            <person name="Pangilinan J."/>
            <person name="Park H.-J."/>
            <person name="Ramirez L."/>
            <person name="Alfaro M."/>
            <person name="Sun H."/>
            <person name="Tritt A."/>
            <person name="Yoshinaga Y."/>
            <person name="Zwiers L.-H."/>
            <person name="Turgeon B.G."/>
            <person name="Goodwin S.B."/>
            <person name="Spatafora J.W."/>
            <person name="Crous P.W."/>
            <person name="Grigoriev I.V."/>
        </authorList>
    </citation>
    <scope>NUCLEOTIDE SEQUENCE</scope>
    <source>
        <strain evidence="2">P77</strain>
    </source>
</reference>
<evidence type="ECO:0000313" key="3">
    <source>
        <dbReference type="Proteomes" id="UP000800040"/>
    </source>
</evidence>
<proteinExistence type="predicted"/>
<dbReference type="PANTHER" id="PTHR43975">
    <property type="entry name" value="ZGC:101858"/>
    <property type="match status" value="1"/>
</dbReference>
<feature type="domain" description="Ketoreductase" evidence="1">
    <location>
        <begin position="40"/>
        <end position="245"/>
    </location>
</feature>
<gene>
    <name evidence="2" type="ORF">BDW02DRAFT_564762</name>
</gene>
<dbReference type="OrthoDB" id="1933717at2759"/>
<sequence>MAEEVDYDAITWPVQLTSKVHRSMYPFLDPSNPALSAKGKTVLITGVSGGIGRAIAEAWMIAGAKSIVLTGRNAEKLREVEEKLLAMGQGGTKIVVITADTTREEDAESLWKKAGAEVGRVDVLVNNAGSLTQALIGEGEPGKWWQDFEVNVKGVYLNVHHFLAQAPDGKGTVISVSTGTLADLYPNFSSYTPSKLAQTKFMEFLHTEQPGIRTFSVFPGLVATDMPPKQYLDFARDDPMLTGGLSLFLCTERAEWLRGSVVSVNWDIEEMEEHKTEILEEGLTKLAVWKAKFGKGGHPWGRGAC</sequence>
<keyword evidence="3" id="KW-1185">Reference proteome</keyword>
<dbReference type="Gene3D" id="3.40.50.720">
    <property type="entry name" value="NAD(P)-binding Rossmann-like Domain"/>
    <property type="match status" value="1"/>
</dbReference>
<dbReference type="SUPFAM" id="SSF51735">
    <property type="entry name" value="NAD(P)-binding Rossmann-fold domains"/>
    <property type="match status" value="1"/>
</dbReference>
<name>A0A6A5KJS6_9PLEO</name>
<dbReference type="InterPro" id="IPR002347">
    <property type="entry name" value="SDR_fam"/>
</dbReference>
<evidence type="ECO:0000259" key="1">
    <source>
        <dbReference type="SMART" id="SM00822"/>
    </source>
</evidence>
<dbReference type="AlphaFoldDB" id="A0A6A5KJS6"/>
<dbReference type="PANTHER" id="PTHR43975:SF2">
    <property type="entry name" value="EG:BACR7A4.14 PROTEIN-RELATED"/>
    <property type="match status" value="1"/>
</dbReference>
<organism evidence="2 3">
    <name type="scientific">Decorospora gaudefroyi</name>
    <dbReference type="NCBI Taxonomy" id="184978"/>
    <lineage>
        <taxon>Eukaryota</taxon>
        <taxon>Fungi</taxon>
        <taxon>Dikarya</taxon>
        <taxon>Ascomycota</taxon>
        <taxon>Pezizomycotina</taxon>
        <taxon>Dothideomycetes</taxon>
        <taxon>Pleosporomycetidae</taxon>
        <taxon>Pleosporales</taxon>
        <taxon>Pleosporineae</taxon>
        <taxon>Pleosporaceae</taxon>
        <taxon>Decorospora</taxon>
    </lineage>
</organism>
<dbReference type="SMART" id="SM00822">
    <property type="entry name" value="PKS_KR"/>
    <property type="match status" value="1"/>
</dbReference>
<accession>A0A6A5KJS6</accession>
<dbReference type="EMBL" id="ML975250">
    <property type="protein sequence ID" value="KAF1838655.1"/>
    <property type="molecule type" value="Genomic_DNA"/>
</dbReference>